<feature type="chain" id="PRO_5002206495" evidence="1">
    <location>
        <begin position="22"/>
        <end position="304"/>
    </location>
</feature>
<organism evidence="2 3">
    <name type="scientific">Laccaria amethystina LaAM-08-1</name>
    <dbReference type="NCBI Taxonomy" id="1095629"/>
    <lineage>
        <taxon>Eukaryota</taxon>
        <taxon>Fungi</taxon>
        <taxon>Dikarya</taxon>
        <taxon>Basidiomycota</taxon>
        <taxon>Agaricomycotina</taxon>
        <taxon>Agaricomycetes</taxon>
        <taxon>Agaricomycetidae</taxon>
        <taxon>Agaricales</taxon>
        <taxon>Agaricineae</taxon>
        <taxon>Hydnangiaceae</taxon>
        <taxon>Laccaria</taxon>
    </lineage>
</organism>
<protein>
    <submittedName>
        <fullName evidence="2">Uncharacterized protein</fullName>
    </submittedName>
</protein>
<keyword evidence="3" id="KW-1185">Reference proteome</keyword>
<dbReference type="EMBL" id="KN838539">
    <property type="protein sequence ID" value="KIK09178.1"/>
    <property type="molecule type" value="Genomic_DNA"/>
</dbReference>
<evidence type="ECO:0000313" key="2">
    <source>
        <dbReference type="EMBL" id="KIK09178.1"/>
    </source>
</evidence>
<dbReference type="Gene3D" id="6.10.110.10">
    <property type="match status" value="1"/>
</dbReference>
<accession>A0A0C9YMI1</accession>
<evidence type="ECO:0000313" key="3">
    <source>
        <dbReference type="Proteomes" id="UP000054477"/>
    </source>
</evidence>
<dbReference type="AlphaFoldDB" id="A0A0C9YMI1"/>
<keyword evidence="1" id="KW-0732">Signal</keyword>
<name>A0A0C9YMI1_9AGAR</name>
<sequence>MRISLFHITLVFLTILHSVTARSGFSDGWSSFVGFAEDTQMKVSKGASEKAQEFAKVAGVKALEFSKEAGEKAREFAKVASVKVVEFSNEASQTAVGFANVVGGDLAVANKTLEEFKASIAEVVFKVQAMERDIHNDLEAHGISSDRIFDMLSAQLPSMFEGLKAEFSELPPEKPTAECACKDPVVARFLDMVEDWFVTISSLWHMPEGDARRSFGIIKPELCRAIIITVNLITNHPSLFIYAFLFLIPQSWILRLLLRIFGFGPLGPVKGSAAAWLQRQIWGGAVKAGSWFAVLQYLAMKFFR</sequence>
<gene>
    <name evidence="2" type="ORF">K443DRAFT_448929</name>
</gene>
<dbReference type="InterPro" id="IPR038213">
    <property type="entry name" value="IFI6/IFI27-like_sf"/>
</dbReference>
<dbReference type="HOGENOM" id="CLU_915467_0_0_1"/>
<dbReference type="OrthoDB" id="440424at2759"/>
<reference evidence="2 3" key="1">
    <citation type="submission" date="2014-04" db="EMBL/GenBank/DDBJ databases">
        <authorList>
            <consortium name="DOE Joint Genome Institute"/>
            <person name="Kuo A."/>
            <person name="Kohler A."/>
            <person name="Nagy L.G."/>
            <person name="Floudas D."/>
            <person name="Copeland A."/>
            <person name="Barry K.W."/>
            <person name="Cichocki N."/>
            <person name="Veneault-Fourrey C."/>
            <person name="LaButti K."/>
            <person name="Lindquist E.A."/>
            <person name="Lipzen A."/>
            <person name="Lundell T."/>
            <person name="Morin E."/>
            <person name="Murat C."/>
            <person name="Sun H."/>
            <person name="Tunlid A."/>
            <person name="Henrissat B."/>
            <person name="Grigoriev I.V."/>
            <person name="Hibbett D.S."/>
            <person name="Martin F."/>
            <person name="Nordberg H.P."/>
            <person name="Cantor M.N."/>
            <person name="Hua S.X."/>
        </authorList>
    </citation>
    <scope>NUCLEOTIDE SEQUENCE [LARGE SCALE GENOMIC DNA]</scope>
    <source>
        <strain evidence="2 3">LaAM-08-1</strain>
    </source>
</reference>
<feature type="signal peptide" evidence="1">
    <location>
        <begin position="1"/>
        <end position="21"/>
    </location>
</feature>
<proteinExistence type="predicted"/>
<dbReference type="Proteomes" id="UP000054477">
    <property type="component" value="Unassembled WGS sequence"/>
</dbReference>
<reference evidence="3" key="2">
    <citation type="submission" date="2015-01" db="EMBL/GenBank/DDBJ databases">
        <title>Evolutionary Origins and Diversification of the Mycorrhizal Mutualists.</title>
        <authorList>
            <consortium name="DOE Joint Genome Institute"/>
            <consortium name="Mycorrhizal Genomics Consortium"/>
            <person name="Kohler A."/>
            <person name="Kuo A."/>
            <person name="Nagy L.G."/>
            <person name="Floudas D."/>
            <person name="Copeland A."/>
            <person name="Barry K.W."/>
            <person name="Cichocki N."/>
            <person name="Veneault-Fourrey C."/>
            <person name="LaButti K."/>
            <person name="Lindquist E.A."/>
            <person name="Lipzen A."/>
            <person name="Lundell T."/>
            <person name="Morin E."/>
            <person name="Murat C."/>
            <person name="Riley R."/>
            <person name="Ohm R."/>
            <person name="Sun H."/>
            <person name="Tunlid A."/>
            <person name="Henrissat B."/>
            <person name="Grigoriev I.V."/>
            <person name="Hibbett D.S."/>
            <person name="Martin F."/>
        </authorList>
    </citation>
    <scope>NUCLEOTIDE SEQUENCE [LARGE SCALE GENOMIC DNA]</scope>
    <source>
        <strain evidence="3">LaAM-08-1</strain>
    </source>
</reference>
<evidence type="ECO:0000256" key="1">
    <source>
        <dbReference type="SAM" id="SignalP"/>
    </source>
</evidence>